<evidence type="ECO:0000256" key="6">
    <source>
        <dbReference type="SAM" id="Phobius"/>
    </source>
</evidence>
<dbReference type="Proteomes" id="UP000035642">
    <property type="component" value="Unassembled WGS sequence"/>
</dbReference>
<comment type="subcellular location">
    <subcellularLocation>
        <location evidence="1">Cytoplasm</location>
    </subcellularLocation>
</comment>
<evidence type="ECO:0000256" key="1">
    <source>
        <dbReference type="ARBA" id="ARBA00004496"/>
    </source>
</evidence>
<keyword evidence="6" id="KW-1133">Transmembrane helix</keyword>
<keyword evidence="3" id="KW-0963">Cytoplasm</keyword>
<dbReference type="AlphaFoldDB" id="A0A158P755"/>
<comment type="similarity">
    <text evidence="2">Belongs to the MLF family.</text>
</comment>
<dbReference type="GO" id="GO:0005737">
    <property type="term" value="C:cytoplasm"/>
    <property type="evidence" value="ECO:0007669"/>
    <property type="project" value="UniProtKB-SubCell"/>
</dbReference>
<feature type="region of interest" description="Disordered" evidence="5">
    <location>
        <begin position="207"/>
        <end position="300"/>
    </location>
</feature>
<keyword evidence="7" id="KW-1185">Reference proteome</keyword>
<evidence type="ECO:0000256" key="5">
    <source>
        <dbReference type="SAM" id="MobiDB-lite"/>
    </source>
</evidence>
<keyword evidence="6" id="KW-0812">Transmembrane</keyword>
<evidence type="ECO:0000256" key="3">
    <source>
        <dbReference type="ARBA" id="ARBA00022490"/>
    </source>
</evidence>
<evidence type="ECO:0000313" key="8">
    <source>
        <dbReference type="WBParaSite" id="ACAC_0000197801-mRNA-1"/>
    </source>
</evidence>
<dbReference type="STRING" id="6313.A0A158P755"/>
<dbReference type="WBParaSite" id="ACAC_0000197801-mRNA-1">
    <property type="protein sequence ID" value="ACAC_0000197801-mRNA-1"/>
    <property type="gene ID" value="ACAC_0000197801"/>
</dbReference>
<organism evidence="7 8">
    <name type="scientific">Angiostrongylus cantonensis</name>
    <name type="common">Rat lungworm</name>
    <dbReference type="NCBI Taxonomy" id="6313"/>
    <lineage>
        <taxon>Eukaryota</taxon>
        <taxon>Metazoa</taxon>
        <taxon>Ecdysozoa</taxon>
        <taxon>Nematoda</taxon>
        <taxon>Chromadorea</taxon>
        <taxon>Rhabditida</taxon>
        <taxon>Rhabditina</taxon>
        <taxon>Rhabditomorpha</taxon>
        <taxon>Strongyloidea</taxon>
        <taxon>Metastrongylidae</taxon>
        <taxon>Angiostrongylus</taxon>
    </lineage>
</organism>
<evidence type="ECO:0000256" key="2">
    <source>
        <dbReference type="ARBA" id="ARBA00008332"/>
    </source>
</evidence>
<reference evidence="7" key="1">
    <citation type="submission" date="2012-09" db="EMBL/GenBank/DDBJ databases">
        <authorList>
            <person name="Martin A.A."/>
        </authorList>
    </citation>
    <scope>NUCLEOTIDE SEQUENCE</scope>
</reference>
<keyword evidence="6" id="KW-0472">Membrane</keyword>
<dbReference type="Pfam" id="PF10248">
    <property type="entry name" value="Mlf1IP"/>
    <property type="match status" value="1"/>
</dbReference>
<feature type="compositionally biased region" description="Acidic residues" evidence="5">
    <location>
        <begin position="243"/>
        <end position="252"/>
    </location>
</feature>
<protein>
    <submittedName>
        <fullName evidence="8">Myeloid leukemia factor</fullName>
    </submittedName>
</protein>
<feature type="compositionally biased region" description="Low complexity" evidence="5">
    <location>
        <begin position="216"/>
        <end position="228"/>
    </location>
</feature>
<sequence length="300" mass="33980">MFNDDDFFGFGVHRNIQRQFREMDRMMNAMMDPFGMLGGMGMLEVLNFVVGNSAVIFHYRNTILYQGPLHGSPSRQLARPFDPFRGFGGLFSAMEDLQERAMSDPRAHVYSQSTMVSFGSDGQPRVVENSLRKSGDVKETRRRVRDGAREELAIGHTIGDRTHIIEKKRDKDGKVRRQQRFVNLDEAAAEDFDREFQSRARANMGYGESARRALDDGSSSSSQYRSSDVGLRSRDSAPIITLPEEDDEEEEEGNARHTNRVSNSGGYTGPVIREISEEEAESSIPKRRRGFAGFFRANDE</sequence>
<accession>A0A158P755</accession>
<keyword evidence="4" id="KW-0597">Phosphoprotein</keyword>
<evidence type="ECO:0000313" key="7">
    <source>
        <dbReference type="Proteomes" id="UP000035642"/>
    </source>
</evidence>
<evidence type="ECO:0000256" key="4">
    <source>
        <dbReference type="ARBA" id="ARBA00022553"/>
    </source>
</evidence>
<reference evidence="8" key="2">
    <citation type="submission" date="2016-04" db="UniProtKB">
        <authorList>
            <consortium name="WormBaseParasite"/>
        </authorList>
    </citation>
    <scope>IDENTIFICATION</scope>
</reference>
<name>A0A158P755_ANGCA</name>
<dbReference type="PANTHER" id="PTHR13105">
    <property type="entry name" value="MYELOID LEUKEMIA FACTOR"/>
    <property type="match status" value="1"/>
</dbReference>
<dbReference type="InterPro" id="IPR019376">
    <property type="entry name" value="Myeloid_leukemia_factor"/>
</dbReference>
<proteinExistence type="inferred from homology"/>
<feature type="compositionally biased region" description="Low complexity" evidence="5">
    <location>
        <begin position="291"/>
        <end position="300"/>
    </location>
</feature>
<feature type="transmembrane region" description="Helical" evidence="6">
    <location>
        <begin position="34"/>
        <end position="57"/>
    </location>
</feature>